<name>A0A1I8AL54_9BILA</name>
<evidence type="ECO:0000313" key="3">
    <source>
        <dbReference type="Proteomes" id="UP000095287"/>
    </source>
</evidence>
<evidence type="ECO:0000313" key="4">
    <source>
        <dbReference type="WBParaSite" id="L893_g6853.t1"/>
    </source>
</evidence>
<dbReference type="AlphaFoldDB" id="A0A1I8AL54"/>
<keyword evidence="1" id="KW-0175">Coiled coil</keyword>
<dbReference type="PROSITE" id="PS51257">
    <property type="entry name" value="PROKAR_LIPOPROTEIN"/>
    <property type="match status" value="1"/>
</dbReference>
<accession>A0A1I8AL54</accession>
<feature type="coiled-coil region" evidence="1">
    <location>
        <begin position="32"/>
        <end position="66"/>
    </location>
</feature>
<evidence type="ECO:0000256" key="2">
    <source>
        <dbReference type="SAM" id="SignalP"/>
    </source>
</evidence>
<reference evidence="4" key="1">
    <citation type="submission" date="2016-11" db="UniProtKB">
        <authorList>
            <consortium name="WormBaseParasite"/>
        </authorList>
    </citation>
    <scope>IDENTIFICATION</scope>
</reference>
<feature type="coiled-coil region" evidence="1">
    <location>
        <begin position="189"/>
        <end position="230"/>
    </location>
</feature>
<dbReference type="WBParaSite" id="L893_g6853.t1">
    <property type="protein sequence ID" value="L893_g6853.t1"/>
    <property type="gene ID" value="L893_g6853"/>
</dbReference>
<protein>
    <submittedName>
        <fullName evidence="4">Lipoprotein</fullName>
    </submittedName>
</protein>
<feature type="signal peptide" evidence="2">
    <location>
        <begin position="1"/>
        <end position="18"/>
    </location>
</feature>
<proteinExistence type="predicted"/>
<keyword evidence="2" id="KW-0732">Signal</keyword>
<organism evidence="3 4">
    <name type="scientific">Steinernema glaseri</name>
    <dbReference type="NCBI Taxonomy" id="37863"/>
    <lineage>
        <taxon>Eukaryota</taxon>
        <taxon>Metazoa</taxon>
        <taxon>Ecdysozoa</taxon>
        <taxon>Nematoda</taxon>
        <taxon>Chromadorea</taxon>
        <taxon>Rhabditida</taxon>
        <taxon>Tylenchina</taxon>
        <taxon>Panagrolaimomorpha</taxon>
        <taxon>Strongyloidoidea</taxon>
        <taxon>Steinernematidae</taxon>
        <taxon>Steinernema</taxon>
    </lineage>
</organism>
<keyword evidence="3" id="KW-1185">Reference proteome</keyword>
<feature type="chain" id="PRO_5009314776" evidence="2">
    <location>
        <begin position="19"/>
        <end position="231"/>
    </location>
</feature>
<evidence type="ECO:0000256" key="1">
    <source>
        <dbReference type="SAM" id="Coils"/>
    </source>
</evidence>
<sequence length="231" mass="26406">MKTTAYFVLCVLVFSVQACNPLVNDDRNIDSKKGIEKKISNLKNEKQSLEQKLQQQKDDISAKKSSLIELEWGYLMAQTQLEELPLYEAAVQARSNAEAFDKKVGESLKNAGYSDKDISTALSALDRLTYGSEEEMTKAQATLATFKDQITEEDIKKFRRLTEQVLSTRRNFTTDEKELETLRKDKTPLDKLIKNFKKLEKELADLQSAEQENKNKIAAVTKQLDELEKKD</sequence>
<dbReference type="Proteomes" id="UP000095287">
    <property type="component" value="Unplaced"/>
</dbReference>